<feature type="compositionally biased region" description="Polar residues" evidence="1">
    <location>
        <begin position="1680"/>
        <end position="1689"/>
    </location>
</feature>
<feature type="region of interest" description="Disordered" evidence="1">
    <location>
        <begin position="1085"/>
        <end position="1116"/>
    </location>
</feature>
<feature type="compositionally biased region" description="Basic and acidic residues" evidence="1">
    <location>
        <begin position="1231"/>
        <end position="1246"/>
    </location>
</feature>
<feature type="compositionally biased region" description="Polar residues" evidence="1">
    <location>
        <begin position="1220"/>
        <end position="1230"/>
    </location>
</feature>
<accession>A0A139Y0A0</accession>
<feature type="region of interest" description="Disordered" evidence="1">
    <location>
        <begin position="644"/>
        <end position="668"/>
    </location>
</feature>
<dbReference type="Proteomes" id="UP000074247">
    <property type="component" value="Unassembled WGS sequence"/>
</dbReference>
<feature type="non-terminal residue" evidence="2">
    <location>
        <position position="2162"/>
    </location>
</feature>
<gene>
    <name evidence="2" type="ORF">TGARI_205562A</name>
</gene>
<feature type="region of interest" description="Disordered" evidence="1">
    <location>
        <begin position="1003"/>
        <end position="1049"/>
    </location>
</feature>
<feature type="region of interest" description="Disordered" evidence="1">
    <location>
        <begin position="1591"/>
        <end position="1668"/>
    </location>
</feature>
<evidence type="ECO:0008006" key="4">
    <source>
        <dbReference type="Google" id="ProtNLM"/>
    </source>
</evidence>
<feature type="region of interest" description="Disordered" evidence="1">
    <location>
        <begin position="867"/>
        <end position="921"/>
    </location>
</feature>
<feature type="region of interest" description="Disordered" evidence="1">
    <location>
        <begin position="1680"/>
        <end position="1748"/>
    </location>
</feature>
<evidence type="ECO:0000313" key="2">
    <source>
        <dbReference type="EMBL" id="KYF44471.1"/>
    </source>
</evidence>
<dbReference type="VEuPathDB" id="ToxoDB:TGARI_205562A"/>
<feature type="compositionally biased region" description="Basic and acidic residues" evidence="1">
    <location>
        <begin position="294"/>
        <end position="340"/>
    </location>
</feature>
<feature type="compositionally biased region" description="Low complexity" evidence="1">
    <location>
        <begin position="1624"/>
        <end position="1637"/>
    </location>
</feature>
<feature type="compositionally biased region" description="Acidic residues" evidence="1">
    <location>
        <begin position="1601"/>
        <end position="1621"/>
    </location>
</feature>
<evidence type="ECO:0000256" key="1">
    <source>
        <dbReference type="SAM" id="MobiDB-lite"/>
    </source>
</evidence>
<sequence>MAGDPSEAQTRREETGSSSSSCSPSSSSSFTSSTSRQACRFSGCPPTSFSPPNYASCGAVGLPDFLEARASSASLMQQWLSQAGGVASVSRRVSVHRSAVGGHINGLDIEEVIFCLLDALRADSGDHQKTFLLRLHAALKCSALRLPSDSRGGAESAGDRGDTCGTRGGWESCEEDKAGAQAFRGRERGGDAFAEALQLRGSGLHSSCSPQVSLRSAAASTRLLALDSTDAVIETLYLFAEKHLTLFLLAIRSFLEVRITLEEHQLAIFFVLLRALGLWIQQQTPSPLAGTHGDVVERRDRGERGEAGNIGERGEAENRGERGEAGNRGERGEPENRGEIGEVGDEWAEGDKGDLGAGGGELGRQGMARGEEGEERTAGEPSGREEEKVETPRLLGQEEAGRKQFLQDEEEQVAPWENEWISFALREYPLLKPMDERKLCLGIAMNMIGAIHPKTVLYILAKELKKMRKAAAFPQTADLLHLLCQLLPLFPSHLSLSEPSRRILLSLPSLICSSYSSTGPALRPLASSASPLPSVSASASASSAPPEDRLPPPTEEGAVSPESLPDSAASPVPVAVRSRLRLAACSSLSTASACLALPCEQSLVAAALVGLAGQTQAALDALQASAAASLPFARDCLCCGCTRRSQTRSQGPLGEAGRVREADADQGDEPGCCGSVKTLGKLPSCLALRRLSPAVWALGEEREENASFVAGVDCEAETRDDEGEKEKQREDGETRVLVRDRGRNPVSAAVELWRSLQEILLPLLLLASDEADGDDEETEEATFASFRQALSASLHLLHVISHQNFFSPLSSSSPFPWVSARGVSRLAHFVEHVRTLLQLLLLHLLCAAQRRSLVHAVRRQPRILRRRETKKLDRTARGKKRASRRGAAADPALAGDATEARRELSEIGETQEDNAKGSPKVWEGDTTFAQFVEFPALVQMALDEEVRVFIHRIEGESDDSEEESQRSAGTGTESLPDPREVQSLFLLLLRCMALDTALSAFSKERGDGREEEKRREEEREEGETRKESDQEEEERGEASHSGGETAAAGERLDAHPFARLLQRELYPILVTSTAVLSAFHQATLSPSSSSSASTSPFVSPFSASSSSPVSPSSAACASRPVGRAPSLFAASPFAIAAEPLLLADFLNPLAAAPPADASAALAAVSANASLWSVLSSRLRRETPLSLAHRNSAAAQRPRPGVLPSSFRSPHCPLSPAPASRCSSLSEISQTTREEDARESEEEKAAGEEGEDAGEEKSDLFACRGALERGEIAVAVLRSICVLARFQLTSVPLFATLLDLLRRGVTRRDVVGAWEKRREKEEEHAARVTLLVMASHVVAVLPVRPSLASLRVRQLKLSACGCSPSLLLKRSRPQSCPERPSSSSSLSAVGLCSVSASQALPLRAPHARCAPQASEQSLSAARPLWSKFASRLAPVYLQQRGVLAEDLLLVRQLFCVIAVYVLRGDAVRLPALASALLGLLQCLAENHYFSHMSLLEDISPEKANSTSNSLHASAFSLLVFGNAGEDPDSARTWIPKNLPVNRFLSSSSSSASISAARESSFRRRQEEFNLAFLKSVCLLGAPWEALLTLEEGATSPAPSDPSEAEESEDETGEEGEREEDDFTRELSSSSGLVQGSASRLPKPGAGQRNGCSPPPEVDEKDAQDTTPFSSFFSLGKASAIVSTRPQTREQTAGLPLDSSLPAIAITRPPSDAFTERAGRRASPPSSGDVRSASGSLAVPPRSRQEKESPSAVSLVRQAWCGSPPVEVACLLLFALRLLALLPTDAGGGATAESDSFRDKAEELRIRDRATRLIERDLCKCVPGLLFPLLIEALQQPRLDRALPVVFRCLATMADVRACAELSELPARPHPPTERSTDAARGHAILPEEVASPPLSSPHRASPSHSAAWLELLSDAVFVKRQADTLAWLLFYAGANPGRQTELSIGALQALKSLRPFLFRPPRASSPLCSSSSPLCSSSSPASSPSPVLSSGHSGTSNAVSSSDSSRRLEEVAVSSRLETQANLHLDGLLAALAFARERHECAAQSSDCPLSSSLSSSSLSSCSSSSSSFSSSASSLCPSRCLLSPLARSLSCLPWTAELASQLLLHVRACRFSLQMFEASLSPASLSPASLSPASLSPASLSPASRASAQPLDDFFLLHCLCS</sequence>
<feature type="region of interest" description="Disordered" evidence="1">
    <location>
        <begin position="536"/>
        <end position="570"/>
    </location>
</feature>
<feature type="compositionally biased region" description="Basic and acidic residues" evidence="1">
    <location>
        <begin position="369"/>
        <end position="391"/>
    </location>
</feature>
<feature type="compositionally biased region" description="Low complexity" evidence="1">
    <location>
        <begin position="17"/>
        <end position="34"/>
    </location>
</feature>
<comment type="caution">
    <text evidence="2">The sequence shown here is derived from an EMBL/GenBank/DDBJ whole genome shotgun (WGS) entry which is preliminary data.</text>
</comment>
<feature type="region of interest" description="Disordered" evidence="1">
    <location>
        <begin position="1187"/>
        <end position="1256"/>
    </location>
</feature>
<name>A0A139Y0A0_TOXGO</name>
<feature type="region of interest" description="Disordered" evidence="1">
    <location>
        <begin position="1"/>
        <end position="34"/>
    </location>
</feature>
<evidence type="ECO:0000313" key="3">
    <source>
        <dbReference type="Proteomes" id="UP000074247"/>
    </source>
</evidence>
<feature type="region of interest" description="Disordered" evidence="1">
    <location>
        <begin position="953"/>
        <end position="977"/>
    </location>
</feature>
<proteinExistence type="predicted"/>
<feature type="region of interest" description="Disordered" evidence="1">
    <location>
        <begin position="1982"/>
        <end position="2002"/>
    </location>
</feature>
<dbReference type="EMBL" id="AGQS02004394">
    <property type="protein sequence ID" value="KYF44471.1"/>
    <property type="molecule type" value="Genomic_DNA"/>
</dbReference>
<feature type="compositionally biased region" description="Low complexity" evidence="1">
    <location>
        <begin position="536"/>
        <end position="545"/>
    </location>
</feature>
<organism evidence="2 3">
    <name type="scientific">Toxoplasma gondii ARI</name>
    <dbReference type="NCBI Taxonomy" id="1074872"/>
    <lineage>
        <taxon>Eukaryota</taxon>
        <taxon>Sar</taxon>
        <taxon>Alveolata</taxon>
        <taxon>Apicomplexa</taxon>
        <taxon>Conoidasida</taxon>
        <taxon>Coccidia</taxon>
        <taxon>Eucoccidiorida</taxon>
        <taxon>Eimeriorina</taxon>
        <taxon>Sarcocystidae</taxon>
        <taxon>Toxoplasma</taxon>
    </lineage>
</organism>
<feature type="compositionally biased region" description="Basic and acidic residues" evidence="1">
    <location>
        <begin position="1003"/>
        <end position="1028"/>
    </location>
</feature>
<feature type="region of interest" description="Disordered" evidence="1">
    <location>
        <begin position="286"/>
        <end position="392"/>
    </location>
</feature>
<feature type="compositionally biased region" description="Low complexity" evidence="1">
    <location>
        <begin position="885"/>
        <end position="897"/>
    </location>
</feature>
<reference evidence="2 3" key="1">
    <citation type="journal article" date="2016" name="Nat. Commun.">
        <title>Local admixture of amplified and diversified secreted pathogenesis determinants shapes mosaic Toxoplasma gondii genomes.</title>
        <authorList>
            <person name="Lorenzi H."/>
            <person name="Khan A."/>
            <person name="Behnke M.S."/>
            <person name="Namasivayam S."/>
            <person name="Swapna L.S."/>
            <person name="Hadjithomas M."/>
            <person name="Karamycheva S."/>
            <person name="Pinney D."/>
            <person name="Brunk B.P."/>
            <person name="Ajioka J.W."/>
            <person name="Ajzenberg D."/>
            <person name="Boothroyd J.C."/>
            <person name="Boyle J.P."/>
            <person name="Darde M.L."/>
            <person name="Diaz-Miranda M.A."/>
            <person name="Dubey J.P."/>
            <person name="Fritz H.M."/>
            <person name="Gennari S.M."/>
            <person name="Gregory B.D."/>
            <person name="Kim K."/>
            <person name="Saeij J.P."/>
            <person name="Su C."/>
            <person name="White M.W."/>
            <person name="Zhu X.Q."/>
            <person name="Howe D.K."/>
            <person name="Rosenthal B.M."/>
            <person name="Grigg M.E."/>
            <person name="Parkinson J."/>
            <person name="Liu L."/>
            <person name="Kissinger J.C."/>
            <person name="Roos D.S."/>
            <person name="Sibley L.D."/>
        </authorList>
    </citation>
    <scope>NUCLEOTIDE SEQUENCE [LARGE SCALE GENOMIC DNA]</scope>
    <source>
        <strain evidence="2 3">ARI</strain>
    </source>
</reference>
<protein>
    <recommendedName>
        <fullName evidence="4">Collagen triple helix protein</fullName>
    </recommendedName>
</protein>